<sequence>MEHYVLQRLQLLQDQAMSSLKRGQYLSLTKKIENLSECQGVTVKQDCLDISFQNGKLVSHPLVHYLNIRNNIIFDKIDYFQDLIKTGLYDREGILSFRSYTESEYIPSLNLDVFFVSDLNEFKSKLKISVQTRSYNSLMKTIDIDLSAEGEYFR</sequence>
<name>A0A2V0RJ52_9ZZZZ</name>
<evidence type="ECO:0000313" key="1">
    <source>
        <dbReference type="EMBL" id="GBH22898.1"/>
    </source>
</evidence>
<proteinExistence type="predicted"/>
<protein>
    <submittedName>
        <fullName evidence="1">Uncharacterized protein</fullName>
    </submittedName>
</protein>
<dbReference type="EMBL" id="BDQE01000157">
    <property type="protein sequence ID" value="GBH22898.1"/>
    <property type="molecule type" value="Genomic_RNA"/>
</dbReference>
<comment type="caution">
    <text evidence="1">The sequence shown here is derived from an EMBL/GenBank/DDBJ whole genome shotgun (WGS) entry which is preliminary data.</text>
</comment>
<dbReference type="AlphaFoldDB" id="A0A2V0RJ52"/>
<accession>A0A2V0RJ52</accession>
<reference evidence="1" key="1">
    <citation type="submission" date="2017-04" db="EMBL/GenBank/DDBJ databases">
        <title>Unveiling RNA virosphere associated with marine microorganisms.</title>
        <authorList>
            <person name="Urayama S."/>
            <person name="Takaki Y."/>
            <person name="Nishi S."/>
            <person name="Yoshida Y."/>
            <person name="Deguchi S."/>
            <person name="Takai K."/>
            <person name="Nunoura T."/>
        </authorList>
    </citation>
    <scope>NUCLEOTIDE SEQUENCE</scope>
</reference>
<organism evidence="1">
    <name type="scientific">viral metagenome</name>
    <dbReference type="NCBI Taxonomy" id="1070528"/>
    <lineage>
        <taxon>unclassified sequences</taxon>
        <taxon>metagenomes</taxon>
        <taxon>organismal metagenomes</taxon>
    </lineage>
</organism>